<dbReference type="InterPro" id="IPR010675">
    <property type="entry name" value="Bin3_C"/>
</dbReference>
<feature type="region of interest" description="Disordered" evidence="7">
    <location>
        <begin position="58"/>
        <end position="81"/>
    </location>
</feature>
<dbReference type="GO" id="GO:0032259">
    <property type="term" value="P:methylation"/>
    <property type="evidence" value="ECO:0007669"/>
    <property type="project" value="UniProtKB-KW"/>
</dbReference>
<feature type="compositionally biased region" description="Basic residues" evidence="7">
    <location>
        <begin position="115"/>
        <end position="126"/>
    </location>
</feature>
<feature type="region of interest" description="Disordered" evidence="7">
    <location>
        <begin position="1"/>
        <end position="45"/>
    </location>
</feature>
<dbReference type="Pfam" id="PF06859">
    <property type="entry name" value="Bin3"/>
    <property type="match status" value="1"/>
</dbReference>
<proteinExistence type="inferred from homology"/>
<dbReference type="Pfam" id="PF13649">
    <property type="entry name" value="Methyltransf_25"/>
    <property type="match status" value="1"/>
</dbReference>
<name>A0ABD6EKU8_9BILA</name>
<evidence type="ECO:0000256" key="6">
    <source>
        <dbReference type="RuleBase" id="RU367087"/>
    </source>
</evidence>
<comment type="similarity">
    <text evidence="1 6">Belongs to the methyltransferase superfamily.</text>
</comment>
<organism evidence="9 10">
    <name type="scientific">Gnathostoma spinigerum</name>
    <dbReference type="NCBI Taxonomy" id="75299"/>
    <lineage>
        <taxon>Eukaryota</taxon>
        <taxon>Metazoa</taxon>
        <taxon>Ecdysozoa</taxon>
        <taxon>Nematoda</taxon>
        <taxon>Chromadorea</taxon>
        <taxon>Rhabditida</taxon>
        <taxon>Spirurina</taxon>
        <taxon>Gnathostomatomorpha</taxon>
        <taxon>Gnathostomatoidea</taxon>
        <taxon>Gnathostomatidae</taxon>
        <taxon>Gnathostoma</taxon>
    </lineage>
</organism>
<dbReference type="FunFam" id="3.40.50.150:FF:000083">
    <property type="entry name" value="7SK snRNA methylphosphate capping enzyme"/>
    <property type="match status" value="1"/>
</dbReference>
<evidence type="ECO:0000256" key="1">
    <source>
        <dbReference type="ARBA" id="ARBA00008361"/>
    </source>
</evidence>
<dbReference type="PANTHER" id="PTHR12315:SF0">
    <property type="entry name" value="7SK SNRNA METHYLPHOSPHATE CAPPING ENZYME"/>
    <property type="match status" value="1"/>
</dbReference>
<dbReference type="EC" id="2.1.1.-" evidence="6"/>
<keyword evidence="4 5" id="KW-0949">S-adenosyl-L-methionine</keyword>
<dbReference type="AlphaFoldDB" id="A0ABD6EKU8"/>
<evidence type="ECO:0000256" key="7">
    <source>
        <dbReference type="SAM" id="MobiDB-lite"/>
    </source>
</evidence>
<dbReference type="GO" id="GO:0008171">
    <property type="term" value="F:O-methyltransferase activity"/>
    <property type="evidence" value="ECO:0007669"/>
    <property type="project" value="UniProtKB-UniRule"/>
</dbReference>
<dbReference type="Gene3D" id="3.40.50.150">
    <property type="entry name" value="Vaccinia Virus protein VP39"/>
    <property type="match status" value="1"/>
</dbReference>
<keyword evidence="2 6" id="KW-0489">Methyltransferase</keyword>
<dbReference type="PROSITE" id="PS51515">
    <property type="entry name" value="BIN3_SAM"/>
    <property type="match status" value="1"/>
</dbReference>
<feature type="compositionally biased region" description="Polar residues" evidence="7">
    <location>
        <begin position="213"/>
        <end position="224"/>
    </location>
</feature>
<dbReference type="EMBL" id="JBGFUD010002214">
    <property type="protein sequence ID" value="MFH4977327.1"/>
    <property type="molecule type" value="Genomic_DNA"/>
</dbReference>
<dbReference type="InterPro" id="IPR024160">
    <property type="entry name" value="BIN3_SAM-bd_dom"/>
</dbReference>
<dbReference type="InterPro" id="IPR029063">
    <property type="entry name" value="SAM-dependent_MTases_sf"/>
</dbReference>
<feature type="compositionally biased region" description="Basic and acidic residues" evidence="7">
    <location>
        <begin position="1"/>
        <end position="41"/>
    </location>
</feature>
<gene>
    <name evidence="9" type="ORF">AB6A40_004036</name>
</gene>
<dbReference type="GO" id="GO:0008173">
    <property type="term" value="F:RNA methyltransferase activity"/>
    <property type="evidence" value="ECO:0007669"/>
    <property type="project" value="UniProtKB-UniRule"/>
</dbReference>
<reference evidence="9 10" key="1">
    <citation type="submission" date="2024-08" db="EMBL/GenBank/DDBJ databases">
        <title>Gnathostoma spinigerum genome.</title>
        <authorList>
            <person name="Gonzalez-Bertolin B."/>
            <person name="Monzon S."/>
            <person name="Zaballos A."/>
            <person name="Jimenez P."/>
            <person name="Dekumyoy P."/>
            <person name="Varona S."/>
            <person name="Cuesta I."/>
            <person name="Sumanam S."/>
            <person name="Adisakwattana P."/>
            <person name="Gasser R.B."/>
            <person name="Hernandez-Gonzalez A."/>
            <person name="Young N.D."/>
            <person name="Perteguer M.J."/>
        </authorList>
    </citation>
    <scope>NUCLEOTIDE SEQUENCE [LARGE SCALE GENOMIC DNA]</scope>
    <source>
        <strain evidence="9">AL3</strain>
        <tissue evidence="9">Liver</tissue>
    </source>
</reference>
<dbReference type="PANTHER" id="PTHR12315">
    <property type="entry name" value="BICOID-INTERACTING PROTEIN RELATED"/>
    <property type="match status" value="1"/>
</dbReference>
<dbReference type="SUPFAM" id="SSF53335">
    <property type="entry name" value="S-adenosyl-L-methionine-dependent methyltransferases"/>
    <property type="match status" value="1"/>
</dbReference>
<dbReference type="InterPro" id="IPR041698">
    <property type="entry name" value="Methyltransf_25"/>
</dbReference>
<evidence type="ECO:0000256" key="4">
    <source>
        <dbReference type="ARBA" id="ARBA00022691"/>
    </source>
</evidence>
<feature type="domain" description="Bin3-type SAM" evidence="8">
    <location>
        <begin position="265"/>
        <end position="493"/>
    </location>
</feature>
<evidence type="ECO:0000313" key="10">
    <source>
        <dbReference type="Proteomes" id="UP001608902"/>
    </source>
</evidence>
<sequence>MSRKKEEKPEETSTMISDDKSREYKKGERNVEGRRSIGGHDTKRKIYTGGENINWAKRKRSCRPPNELPFLRGGNRKDPLNLESVKPVDEVETMKPLEIVIPKNLHDPLNLLNVNKKRAQRKRHNSRQKDLSSESPIDETGPRFRANTLPSTDKRRSSSTDPIVSPVPHSAMRKFTSSVKSSCESHKDQIVSSNHHRSKRQSLSELPEKPSSVDESSSTLTTSVDAEKTKCTERNIKKAKMNERFRFGNFDRYYGCRLETGCSRDPRLVVMKKEWFEMKSVLDIGCNAGYVTLSIAKDFEPRRIVGIDIDDHLVGVARKNIRHYCDQDIELIGKFPASFSLRYGPLSALPARISTRFPDNVWFRQENYVLETDGLLEMVKQEFDVILALSITKWVHLNWGDDGLKRFFRRAFLQLRPGGIFILEPQNFESYRKRSKMTPELHEKFQTLKFLPAQFQAFLIEDVGFQSCDCIDPPKAKTKGFERAIQIYHKRAPKSSHELRRRDGNIAVTKEGNQSSDFMTEGSAGEPTAATGESTKEGSPFAMLQ</sequence>
<comment type="caution">
    <text evidence="9">The sequence shown here is derived from an EMBL/GenBank/DDBJ whole genome shotgun (WGS) entry which is preliminary data.</text>
</comment>
<protein>
    <recommendedName>
        <fullName evidence="6">RNA methyltransferase</fullName>
        <ecNumber evidence="6">2.1.1.-</ecNumber>
    </recommendedName>
</protein>
<dbReference type="InterPro" id="IPR039772">
    <property type="entry name" value="Bin3-like"/>
</dbReference>
<evidence type="ECO:0000256" key="5">
    <source>
        <dbReference type="PROSITE-ProRule" id="PRU00848"/>
    </source>
</evidence>
<evidence type="ECO:0000256" key="2">
    <source>
        <dbReference type="ARBA" id="ARBA00022603"/>
    </source>
</evidence>
<accession>A0ABD6EKU8</accession>
<keyword evidence="3 6" id="KW-0808">Transferase</keyword>
<dbReference type="Proteomes" id="UP001608902">
    <property type="component" value="Unassembled WGS sequence"/>
</dbReference>
<evidence type="ECO:0000259" key="8">
    <source>
        <dbReference type="PROSITE" id="PS51515"/>
    </source>
</evidence>
<evidence type="ECO:0000313" key="9">
    <source>
        <dbReference type="EMBL" id="MFH4977327.1"/>
    </source>
</evidence>
<feature type="region of interest" description="Disordered" evidence="7">
    <location>
        <begin position="503"/>
        <end position="545"/>
    </location>
</feature>
<feature type="region of interest" description="Disordered" evidence="7">
    <location>
        <begin position="115"/>
        <end position="227"/>
    </location>
</feature>
<dbReference type="CDD" id="cd02440">
    <property type="entry name" value="AdoMet_MTases"/>
    <property type="match status" value="1"/>
</dbReference>
<keyword evidence="10" id="KW-1185">Reference proteome</keyword>
<evidence type="ECO:0000256" key="3">
    <source>
        <dbReference type="ARBA" id="ARBA00022679"/>
    </source>
</evidence>